<dbReference type="EMBL" id="KX117097">
    <property type="protein sequence ID" value="ANF30205.1"/>
    <property type="molecule type" value="Genomic_DNA"/>
</dbReference>
<dbReference type="AlphaFoldDB" id="A0A172X0R5"/>
<dbReference type="PANTHER" id="PTHR12526">
    <property type="entry name" value="GLYCOSYLTRANSFERASE"/>
    <property type="match status" value="1"/>
</dbReference>
<evidence type="ECO:0000313" key="3">
    <source>
        <dbReference type="EMBL" id="ANF30205.1"/>
    </source>
</evidence>
<accession>A0A172X0R5</accession>
<dbReference type="SUPFAM" id="SSF53756">
    <property type="entry name" value="UDP-Glycosyltransferase/glycogen phosphorylase"/>
    <property type="match status" value="1"/>
</dbReference>
<dbReference type="PANTHER" id="PTHR12526:SF630">
    <property type="entry name" value="GLYCOSYLTRANSFERASE"/>
    <property type="match status" value="1"/>
</dbReference>
<dbReference type="Gene3D" id="3.40.50.2000">
    <property type="entry name" value="Glycogen Phosphorylase B"/>
    <property type="match status" value="2"/>
</dbReference>
<dbReference type="RefSeq" id="WP_187989734.1">
    <property type="nucleotide sequence ID" value="NZ_JBQQGC010000001.1"/>
</dbReference>
<evidence type="ECO:0000259" key="2">
    <source>
        <dbReference type="Pfam" id="PF13439"/>
    </source>
</evidence>
<dbReference type="EC" id="2.4.1.-" evidence="3"/>
<evidence type="ECO:0000259" key="1">
    <source>
        <dbReference type="Pfam" id="PF00534"/>
    </source>
</evidence>
<dbReference type="Pfam" id="PF00534">
    <property type="entry name" value="Glycos_transf_1"/>
    <property type="match status" value="1"/>
</dbReference>
<sequence length="366" mass="41196">MRILILITGLELGGAETQVSQMCDQLVSEGHEICLIAMMGKIDVRPMSEYVKIYSLDMQKNIVSIIKSFASVFKLLDEFHPDIIHSHLFHANIFSRIIKMFKRDIILVNTEHSKYIGSKLRKVLYQLTRSIPNFTTNVSNEALENFVNNKVFNKKNSVAIYNGINVNKFSFSTNTRARVRAELSIPESRKIVLAIGRLVAAKDYPNLLNSFSLLNTENVDLLIIGAGSELEALQSLIEELNLIDKVKLLGAKQNVEDYLSACDIFVLSSAWEGFGLVVAEAMSCERIVVATDAGGVKEVVGDYGFIVPIKSPHELANKVAHALSLNQDEVSILQRNARHRIENTFSLNHVCHEWLWLYRKLLCNEC</sequence>
<feature type="domain" description="Glycosyltransferase subfamily 4-like N-terminal" evidence="2">
    <location>
        <begin position="13"/>
        <end position="167"/>
    </location>
</feature>
<keyword evidence="3" id="KW-0808">Transferase</keyword>
<dbReference type="GO" id="GO:1901135">
    <property type="term" value="P:carbohydrate derivative metabolic process"/>
    <property type="evidence" value="ECO:0007669"/>
    <property type="project" value="UniProtKB-ARBA"/>
</dbReference>
<dbReference type="Pfam" id="PF13439">
    <property type="entry name" value="Glyco_transf_4"/>
    <property type="match status" value="1"/>
</dbReference>
<dbReference type="InterPro" id="IPR028098">
    <property type="entry name" value="Glyco_trans_4-like_N"/>
</dbReference>
<organism evidence="3">
    <name type="scientific">Hafnia alvei</name>
    <dbReference type="NCBI Taxonomy" id="569"/>
    <lineage>
        <taxon>Bacteria</taxon>
        <taxon>Pseudomonadati</taxon>
        <taxon>Pseudomonadota</taxon>
        <taxon>Gammaproteobacteria</taxon>
        <taxon>Enterobacterales</taxon>
        <taxon>Hafniaceae</taxon>
        <taxon>Hafnia</taxon>
    </lineage>
</organism>
<name>A0A172X0R5_HAFAL</name>
<gene>
    <name evidence="3" type="primary">bshA</name>
</gene>
<proteinExistence type="predicted"/>
<dbReference type="GO" id="GO:0016757">
    <property type="term" value="F:glycosyltransferase activity"/>
    <property type="evidence" value="ECO:0007669"/>
    <property type="project" value="UniProtKB-KW"/>
</dbReference>
<dbReference type="InterPro" id="IPR001296">
    <property type="entry name" value="Glyco_trans_1"/>
</dbReference>
<protein>
    <submittedName>
        <fullName evidence="3">N-acetyl-alpha-D-glucosaminyl L-malate synthase</fullName>
        <ecNumber evidence="3">2.4.1.-</ecNumber>
    </submittedName>
</protein>
<reference evidence="3" key="1">
    <citation type="journal article" date="2016" name="PLoS ONE">
        <title>Genetic Diversity of O-Antigens in Hafnia alvei and the Development of a Suspension Array for Serotype Detection.</title>
        <authorList>
            <person name="Duan Z."/>
            <person name="Niedziela T."/>
            <person name="Lugowski C."/>
            <person name="Cao B."/>
            <person name="Wang T."/>
            <person name="Xu L."/>
            <person name="Yang B."/>
            <person name="Liu B."/>
            <person name="Wang L."/>
        </authorList>
    </citation>
    <scope>NUCLEOTIDE SEQUENCE</scope>
    <source>
        <strain evidence="3">PCM1224</strain>
    </source>
</reference>
<keyword evidence="3" id="KW-0328">Glycosyltransferase</keyword>
<feature type="domain" description="Glycosyl transferase family 1" evidence="1">
    <location>
        <begin position="178"/>
        <end position="339"/>
    </location>
</feature>